<dbReference type="Proteomes" id="UP001162992">
    <property type="component" value="Chromosome 6"/>
</dbReference>
<protein>
    <submittedName>
        <fullName evidence="1">Uncharacterized protein</fullName>
    </submittedName>
</protein>
<reference evidence="2" key="1">
    <citation type="journal article" date="2024" name="Proc. Natl. Acad. Sci. U.S.A.">
        <title>Extraordinary preservation of gene collinearity over three hundred million years revealed in homosporous lycophytes.</title>
        <authorList>
            <person name="Li C."/>
            <person name="Wickell D."/>
            <person name="Kuo L.Y."/>
            <person name="Chen X."/>
            <person name="Nie B."/>
            <person name="Liao X."/>
            <person name="Peng D."/>
            <person name="Ji J."/>
            <person name="Jenkins J."/>
            <person name="Williams M."/>
            <person name="Shu S."/>
            <person name="Plott C."/>
            <person name="Barry K."/>
            <person name="Rajasekar S."/>
            <person name="Grimwood J."/>
            <person name="Han X."/>
            <person name="Sun S."/>
            <person name="Hou Z."/>
            <person name="He W."/>
            <person name="Dai G."/>
            <person name="Sun C."/>
            <person name="Schmutz J."/>
            <person name="Leebens-Mack J.H."/>
            <person name="Li F.W."/>
            <person name="Wang L."/>
        </authorList>
    </citation>
    <scope>NUCLEOTIDE SEQUENCE [LARGE SCALE GENOMIC DNA]</scope>
    <source>
        <strain evidence="2">cv. PW_Plant_1</strain>
    </source>
</reference>
<evidence type="ECO:0000313" key="2">
    <source>
        <dbReference type="Proteomes" id="UP001162992"/>
    </source>
</evidence>
<evidence type="ECO:0000313" key="1">
    <source>
        <dbReference type="EMBL" id="KAJ7551144.1"/>
    </source>
</evidence>
<accession>A0ACC2D9W0</accession>
<comment type="caution">
    <text evidence="1">The sequence shown here is derived from an EMBL/GenBank/DDBJ whole genome shotgun (WGS) entry which is preliminary data.</text>
</comment>
<sequence length="432" mass="49016">MVDIQRLNLYLWDNDSERYEYERFRFGNRLSKIFKRPLGEGEYAVVEFIQNDICVQKANEACQILVQRMSNPYIAYSMSPGVHAYSMSPGLDASENLHKLYYDTRRALLLLMKVTKAEPEPLAFLDDCRKIKLKFLPLNDLWILSHSGGSKGVHVELTVKPIVSAPGRVAINFVTLFVKPTGPDLELITKLKLSFAPFTVHPQSIVLVEAEVGSPNDLYDISMTKGVTRSATTNLSVTAAPVGSFTASTSTAIAIKPTAQDWTHSQLKSRDRFYPLGDTFVTERLTDESNNYSGTYFWKLERVAGKTLDEYLKPKSRWNFPSITKYGKSAVLRLPWNEDYSINFTCGEYPKSFIWHFNNQDRKETMKWVVKLEITVVGMNKKTRRFIMWSDPLESIPPTINEEGSTSNNVPPRIQPDLSDPLSGSMGKLKIA</sequence>
<dbReference type="EMBL" id="CM055097">
    <property type="protein sequence ID" value="KAJ7551144.1"/>
    <property type="molecule type" value="Genomic_DNA"/>
</dbReference>
<keyword evidence="2" id="KW-1185">Reference proteome</keyword>
<proteinExistence type="predicted"/>
<organism evidence="1 2">
    <name type="scientific">Diphasiastrum complanatum</name>
    <name type="common">Issler's clubmoss</name>
    <name type="synonym">Lycopodium complanatum</name>
    <dbReference type="NCBI Taxonomy" id="34168"/>
    <lineage>
        <taxon>Eukaryota</taxon>
        <taxon>Viridiplantae</taxon>
        <taxon>Streptophyta</taxon>
        <taxon>Embryophyta</taxon>
        <taxon>Tracheophyta</taxon>
        <taxon>Lycopodiopsida</taxon>
        <taxon>Lycopodiales</taxon>
        <taxon>Lycopodiaceae</taxon>
        <taxon>Lycopodioideae</taxon>
        <taxon>Diphasiastrum</taxon>
    </lineage>
</organism>
<name>A0ACC2D9W0_DIPCM</name>
<gene>
    <name evidence="1" type="ORF">O6H91_06G000700</name>
</gene>